<proteinExistence type="inferred from homology"/>
<evidence type="ECO:0000256" key="3">
    <source>
        <dbReference type="ARBA" id="ARBA00022452"/>
    </source>
</evidence>
<dbReference type="EMBL" id="CP041637">
    <property type="protein sequence ID" value="QDO95519.1"/>
    <property type="molecule type" value="Genomic_DNA"/>
</dbReference>
<feature type="domain" description="TonB-dependent receptor plug" evidence="9">
    <location>
        <begin position="232"/>
        <end position="349"/>
    </location>
</feature>
<sequence>MKKKIINSLLLSKRQFLTLVMKIFIFLFSISVFSLSPKNGFSQNKKIEIKNNQVVSVDEVFKLIKEQTEFTFVYRADLFENYPKIKLTKGIFPAYQLLNMSLSNGDFIYEFSEQNCIVIKKSKGNNVNANVNSVNNLQQVITGHVTDDSGIPLPGVGVLIKGTRNGVVTDFDGNFSIKISDFSKPTILVFSYMGFKSIEESIEGKTHIQVKMIPNLDNLEEVVVIGYGTSKVKDATGAISRITTADIDNAPMEATVESLLQGKAAGVSVQVQSASPTSPISVIIRGQSSLSGDNQPLWVIDGVPQYTSTTSGDVSNALNNLNLDDIKSIDILKDASATAVYGSRAANGVIIVTTKRGKHGTKPVLEISSRVGLTMMDFNDYELFNSEEYKAFIIAASKESVITTGDFNSYTETFLDENAFLSLNTSEYDASDLQVLPDAFYDSNINWQDEMTQNPLAIQHNISLRGGSEESTYFISFNYSDRDGIVKSGKSEIYGGRLNFDTKLSDKITFGLNLNASVREADDKDGLLSSLKSTRPDLPAFNEDGSIYTEDIYTENPYTTLLNTNTSIGRLFSGTASLSYEIIKDLTLRGAYTNNYSDSEYLSYNRLGTSDNNALANRTWSDTKSTFHVADVTLSYSKLINDKHDITLLAGYSSEGSNSDYYYIKGEGFPDDDVLNNFGSATDITDVDETSTQNALISQFARVHYKYNDRYIISGTVRRDGSSRFGKDNRFGIFPSGALAWLVSEENFIKSTAAKKYISYLKLRASLGITGSQNLGNFDWITIVDSGIYDDSAALSPSTIGNPDLGWEQTRMLDLGLDFGFFDHRLSGTIGVYEKASKDLIYDKPIAWSSSFKDVTSNVASTSNRGFEFDIKYNIIQSKDHRLTFDFNFSKNVTKVTKINGSLEELFFPGTYSPYIRLVEGGEIGQWYGLETAGRFYVNAEDTYGISDNVDSNGQVTYLNSSTETAGDLIFIDQNDDGLITDDDRVNIGSSTPLGSGGFGLTYQYKSFSINTTFSYAYGHKRFWNLAYTDVVNTGNNNQSNLIAGQSTILNSPYDASYPRMVPGGGLGNNKFSDFYLHDASYVRLNALNVSYSLPNYIFTKSTIKSIDITLQATNLFTITKYPGFDPQGNWSSTSIGSGLAIDSSKYPSAQVYSLGVKFSLQ</sequence>
<protein>
    <submittedName>
        <fullName evidence="10">TonB-dependent receptor</fullName>
    </submittedName>
</protein>
<evidence type="ECO:0000256" key="7">
    <source>
        <dbReference type="PROSITE-ProRule" id="PRU01360"/>
    </source>
</evidence>
<keyword evidence="3 7" id="KW-1134">Transmembrane beta strand</keyword>
<evidence type="ECO:0000313" key="11">
    <source>
        <dbReference type="Proteomes" id="UP000319209"/>
    </source>
</evidence>
<reference evidence="10 11" key="1">
    <citation type="submission" date="2019-07" db="EMBL/GenBank/DDBJ databases">
        <title>Genome sequencing for Formosa sp. PS13.</title>
        <authorList>
            <person name="Park S.-J."/>
        </authorList>
    </citation>
    <scope>NUCLEOTIDE SEQUENCE [LARGE SCALE GENOMIC DNA]</scope>
    <source>
        <strain evidence="10 11">PS13</strain>
    </source>
</reference>
<dbReference type="Pfam" id="PF07715">
    <property type="entry name" value="Plug"/>
    <property type="match status" value="1"/>
</dbReference>
<organism evidence="10 11">
    <name type="scientific">Formosa sediminum</name>
    <dbReference type="NCBI Taxonomy" id="2594004"/>
    <lineage>
        <taxon>Bacteria</taxon>
        <taxon>Pseudomonadati</taxon>
        <taxon>Bacteroidota</taxon>
        <taxon>Flavobacteriia</taxon>
        <taxon>Flavobacteriales</taxon>
        <taxon>Flavobacteriaceae</taxon>
        <taxon>Formosa</taxon>
    </lineage>
</organism>
<dbReference type="OrthoDB" id="9768177at2"/>
<dbReference type="NCBIfam" id="TIGR04057">
    <property type="entry name" value="SusC_RagA_signa"/>
    <property type="match status" value="1"/>
</dbReference>
<dbReference type="NCBIfam" id="TIGR04056">
    <property type="entry name" value="OMP_RagA_SusC"/>
    <property type="match status" value="1"/>
</dbReference>
<accession>A0A516GVG8</accession>
<dbReference type="GO" id="GO:0009279">
    <property type="term" value="C:cell outer membrane"/>
    <property type="evidence" value="ECO:0007669"/>
    <property type="project" value="UniProtKB-SubCell"/>
</dbReference>
<keyword evidence="8" id="KW-1133">Transmembrane helix</keyword>
<dbReference type="PROSITE" id="PS52016">
    <property type="entry name" value="TONB_DEPENDENT_REC_3"/>
    <property type="match status" value="1"/>
</dbReference>
<dbReference type="AlphaFoldDB" id="A0A516GVG8"/>
<keyword evidence="2 7" id="KW-0813">Transport</keyword>
<dbReference type="InterPro" id="IPR008969">
    <property type="entry name" value="CarboxyPept-like_regulatory"/>
</dbReference>
<evidence type="ECO:0000256" key="5">
    <source>
        <dbReference type="ARBA" id="ARBA00023136"/>
    </source>
</evidence>
<keyword evidence="5 7" id="KW-0472">Membrane</keyword>
<evidence type="ECO:0000256" key="1">
    <source>
        <dbReference type="ARBA" id="ARBA00004571"/>
    </source>
</evidence>
<dbReference type="Proteomes" id="UP000319209">
    <property type="component" value="Chromosome"/>
</dbReference>
<evidence type="ECO:0000259" key="9">
    <source>
        <dbReference type="Pfam" id="PF07715"/>
    </source>
</evidence>
<dbReference type="InterPro" id="IPR037066">
    <property type="entry name" value="Plug_dom_sf"/>
</dbReference>
<evidence type="ECO:0000256" key="8">
    <source>
        <dbReference type="SAM" id="Phobius"/>
    </source>
</evidence>
<evidence type="ECO:0000313" key="10">
    <source>
        <dbReference type="EMBL" id="QDO95519.1"/>
    </source>
</evidence>
<keyword evidence="10" id="KW-0675">Receptor</keyword>
<dbReference type="Gene3D" id="2.60.40.1120">
    <property type="entry name" value="Carboxypeptidase-like, regulatory domain"/>
    <property type="match status" value="1"/>
</dbReference>
<dbReference type="SUPFAM" id="SSF56935">
    <property type="entry name" value="Porins"/>
    <property type="match status" value="1"/>
</dbReference>
<dbReference type="InterPro" id="IPR039426">
    <property type="entry name" value="TonB-dep_rcpt-like"/>
</dbReference>
<dbReference type="Gene3D" id="2.170.130.10">
    <property type="entry name" value="TonB-dependent receptor, plug domain"/>
    <property type="match status" value="1"/>
</dbReference>
<dbReference type="Gene3D" id="2.40.170.20">
    <property type="entry name" value="TonB-dependent receptor, beta-barrel domain"/>
    <property type="match status" value="1"/>
</dbReference>
<keyword evidence="4 7" id="KW-0812">Transmembrane</keyword>
<gene>
    <name evidence="10" type="ORF">FNB79_16580</name>
</gene>
<dbReference type="SUPFAM" id="SSF49464">
    <property type="entry name" value="Carboxypeptidase regulatory domain-like"/>
    <property type="match status" value="1"/>
</dbReference>
<keyword evidence="11" id="KW-1185">Reference proteome</keyword>
<dbReference type="KEGG" id="fop:FNB79_16580"/>
<dbReference type="InterPro" id="IPR023997">
    <property type="entry name" value="TonB-dep_OMP_SusC/RagA_CS"/>
</dbReference>
<evidence type="ECO:0000256" key="4">
    <source>
        <dbReference type="ARBA" id="ARBA00022692"/>
    </source>
</evidence>
<evidence type="ECO:0000256" key="2">
    <source>
        <dbReference type="ARBA" id="ARBA00022448"/>
    </source>
</evidence>
<comment type="similarity">
    <text evidence="7">Belongs to the TonB-dependent receptor family.</text>
</comment>
<comment type="subcellular location">
    <subcellularLocation>
        <location evidence="1 7">Cell outer membrane</location>
        <topology evidence="1 7">Multi-pass membrane protein</topology>
    </subcellularLocation>
</comment>
<evidence type="ECO:0000256" key="6">
    <source>
        <dbReference type="ARBA" id="ARBA00023237"/>
    </source>
</evidence>
<feature type="transmembrane region" description="Helical" evidence="8">
    <location>
        <begin position="16"/>
        <end position="36"/>
    </location>
</feature>
<name>A0A516GVG8_9FLAO</name>
<dbReference type="InterPro" id="IPR012910">
    <property type="entry name" value="Plug_dom"/>
</dbReference>
<keyword evidence="6 7" id="KW-0998">Cell outer membrane</keyword>
<dbReference type="InterPro" id="IPR036942">
    <property type="entry name" value="Beta-barrel_TonB_sf"/>
</dbReference>
<dbReference type="Pfam" id="PF13715">
    <property type="entry name" value="CarbopepD_reg_2"/>
    <property type="match status" value="1"/>
</dbReference>
<dbReference type="InterPro" id="IPR023996">
    <property type="entry name" value="TonB-dep_OMP_SusC/RagA"/>
</dbReference>